<dbReference type="Proteomes" id="UP000614058">
    <property type="component" value="Unassembled WGS sequence"/>
</dbReference>
<comment type="pathway">
    <text evidence="1 6">Carbohydrate biosynthesis; dTDP-L-rhamnose biosynthesis.</text>
</comment>
<evidence type="ECO:0000259" key="7">
    <source>
        <dbReference type="Pfam" id="PF04321"/>
    </source>
</evidence>
<dbReference type="RefSeq" id="WP_200521566.1">
    <property type="nucleotide sequence ID" value="NZ_JAEHNZ010000001.1"/>
</dbReference>
<dbReference type="CDD" id="cd05254">
    <property type="entry name" value="dTDP_HR_like_SDR_e"/>
    <property type="match status" value="1"/>
</dbReference>
<feature type="domain" description="RmlD-like substrate binding" evidence="7">
    <location>
        <begin position="4"/>
        <end position="288"/>
    </location>
</feature>
<evidence type="ECO:0000313" key="9">
    <source>
        <dbReference type="Proteomes" id="UP000614058"/>
    </source>
</evidence>
<evidence type="ECO:0000256" key="2">
    <source>
        <dbReference type="ARBA" id="ARBA00010944"/>
    </source>
</evidence>
<dbReference type="Pfam" id="PF04321">
    <property type="entry name" value="RmlD_sub_bind"/>
    <property type="match status" value="1"/>
</dbReference>
<dbReference type="InterPro" id="IPR029903">
    <property type="entry name" value="RmlD-like-bd"/>
</dbReference>
<dbReference type="Gene3D" id="3.40.50.720">
    <property type="entry name" value="NAD(P)-binding Rossmann-like Domain"/>
    <property type="match status" value="1"/>
</dbReference>
<dbReference type="InterPro" id="IPR036291">
    <property type="entry name" value="NAD(P)-bd_dom_sf"/>
</dbReference>
<evidence type="ECO:0000256" key="3">
    <source>
        <dbReference type="ARBA" id="ARBA00012929"/>
    </source>
</evidence>
<comment type="function">
    <text evidence="6">Catalyzes the reduction of dTDP-6-deoxy-L-lyxo-4-hexulose to yield dTDP-L-rhamnose.</text>
</comment>
<evidence type="ECO:0000256" key="4">
    <source>
        <dbReference type="ARBA" id="ARBA00017099"/>
    </source>
</evidence>
<name>A0ABS1BQI0_9NEIS</name>
<dbReference type="PANTHER" id="PTHR10491:SF4">
    <property type="entry name" value="METHIONINE ADENOSYLTRANSFERASE 2 SUBUNIT BETA"/>
    <property type="match status" value="1"/>
</dbReference>
<dbReference type="Gene3D" id="3.90.25.10">
    <property type="entry name" value="UDP-galactose 4-epimerase, domain 1"/>
    <property type="match status" value="1"/>
</dbReference>
<dbReference type="EC" id="1.1.1.133" evidence="3 6"/>
<proteinExistence type="inferred from homology"/>
<comment type="caution">
    <text evidence="8">The sequence shown here is derived from an EMBL/GenBank/DDBJ whole genome shotgun (WGS) entry which is preliminary data.</text>
</comment>
<dbReference type="NCBIfam" id="TIGR01214">
    <property type="entry name" value="rmlD"/>
    <property type="match status" value="1"/>
</dbReference>
<accession>A0ABS1BQI0</accession>
<dbReference type="SUPFAM" id="SSF51735">
    <property type="entry name" value="NAD(P)-binding Rossmann-fold domains"/>
    <property type="match status" value="1"/>
</dbReference>
<comment type="similarity">
    <text evidence="2 6">Belongs to the dTDP-4-dehydrorhamnose reductase family.</text>
</comment>
<keyword evidence="9" id="KW-1185">Reference proteome</keyword>
<comment type="cofactor">
    <cofactor evidence="6">
        <name>Mg(2+)</name>
        <dbReference type="ChEBI" id="CHEBI:18420"/>
    </cofactor>
    <text evidence="6">Binds 1 Mg(2+) ion per monomer.</text>
</comment>
<comment type="catalytic activity">
    <reaction evidence="5 6">
        <text>dTDP-beta-L-rhamnose + NADP(+) = dTDP-4-dehydro-beta-L-rhamnose + NADPH + H(+)</text>
        <dbReference type="Rhea" id="RHEA:21796"/>
        <dbReference type="ChEBI" id="CHEBI:15378"/>
        <dbReference type="ChEBI" id="CHEBI:57510"/>
        <dbReference type="ChEBI" id="CHEBI:57783"/>
        <dbReference type="ChEBI" id="CHEBI:58349"/>
        <dbReference type="ChEBI" id="CHEBI:62830"/>
        <dbReference type="EC" id="1.1.1.133"/>
    </reaction>
</comment>
<keyword evidence="6" id="KW-0521">NADP</keyword>
<dbReference type="EMBL" id="JAEHNZ010000001">
    <property type="protein sequence ID" value="MBK0395493.1"/>
    <property type="molecule type" value="Genomic_DNA"/>
</dbReference>
<gene>
    <name evidence="8" type="primary">rfbD</name>
    <name evidence="8" type="ORF">JDW22_02540</name>
</gene>
<organism evidence="8 9">
    <name type="scientific">Kingella bonacorsii</name>
    <dbReference type="NCBI Taxonomy" id="2796361"/>
    <lineage>
        <taxon>Bacteria</taxon>
        <taxon>Pseudomonadati</taxon>
        <taxon>Pseudomonadota</taxon>
        <taxon>Betaproteobacteria</taxon>
        <taxon>Neisseriales</taxon>
        <taxon>Neisseriaceae</taxon>
        <taxon>Kingella</taxon>
    </lineage>
</organism>
<reference evidence="8 9" key="1">
    <citation type="journal article" date="2021" name="Pathogens">
        <title>Isolation and Characterization of Kingella bonacorsii sp. nov., A Novel Kingella Species Detected in a Stable Periodontitis Subject.</title>
        <authorList>
            <person name="Antezack A."/>
            <person name="Boxberger M."/>
            <person name="Rolland C."/>
            <person name="Monnet-Corti V."/>
            <person name="La Scola B."/>
        </authorList>
    </citation>
    <scope>NUCLEOTIDE SEQUENCE [LARGE SCALE GENOMIC DNA]</scope>
    <source>
        <strain evidence="8 9">Marseille-Q4569</strain>
    </source>
</reference>
<dbReference type="GO" id="GO:0008831">
    <property type="term" value="F:dTDP-4-dehydrorhamnose reductase activity"/>
    <property type="evidence" value="ECO:0007669"/>
    <property type="project" value="UniProtKB-EC"/>
</dbReference>
<dbReference type="InterPro" id="IPR005913">
    <property type="entry name" value="dTDP_dehydrorham_reduct"/>
</dbReference>
<evidence type="ECO:0000313" key="8">
    <source>
        <dbReference type="EMBL" id="MBK0395493.1"/>
    </source>
</evidence>
<evidence type="ECO:0000256" key="6">
    <source>
        <dbReference type="RuleBase" id="RU364082"/>
    </source>
</evidence>
<sequence length="293" mass="31425">MTTYLITGANGQVGSQLVRQLQARPDATVIAADRDTLDITDRAAVFQAAQTHRPHIIINAAAHTAVDKAESEAELARAINVNGTRHLAEAAQTVGAAFLHISTDYVFDGKGEAPYRETDPTAAQSVYGQTKLDGETAALAACPRTIVLRTAWVFGEHGNNFVKTMLRLGRERDTLGIVADQFGAPTYAGDIAAALIQIARHIAAGQPVEYGVYHFSGSPYTSWHGFAGEIFRRAAEQNLLPRIPTLNAIATADYPTPARRPANSRLDCSKIQAAFGIAPSDWQAALGSLKDYV</sequence>
<evidence type="ECO:0000256" key="5">
    <source>
        <dbReference type="ARBA" id="ARBA00048200"/>
    </source>
</evidence>
<protein>
    <recommendedName>
        <fullName evidence="4 6">dTDP-4-dehydrorhamnose reductase</fullName>
        <ecNumber evidence="3 6">1.1.1.133</ecNumber>
    </recommendedName>
</protein>
<keyword evidence="6 8" id="KW-0560">Oxidoreductase</keyword>
<evidence type="ECO:0000256" key="1">
    <source>
        <dbReference type="ARBA" id="ARBA00004781"/>
    </source>
</evidence>
<dbReference type="PANTHER" id="PTHR10491">
    <property type="entry name" value="DTDP-4-DEHYDRORHAMNOSE REDUCTASE"/>
    <property type="match status" value="1"/>
</dbReference>